<sequence length="138" mass="16754">MKNMSTILNHLKQHPDFRKINTNEKIQRFINILPMKLKKGIKFAYIRNEILFFVLTHPIYKMEFEYNKALIKSLLNNAHMTNINDFKFFVTNKIEKKQEKPKENELYKERSYGIFKNHIENKKLHTLLEEIRDLIKNS</sequence>
<organism evidence="1 2">
    <name type="scientific">Malaciobacter mytili LMG 24559</name>
    <dbReference type="NCBI Taxonomy" id="1032238"/>
    <lineage>
        <taxon>Bacteria</taxon>
        <taxon>Pseudomonadati</taxon>
        <taxon>Campylobacterota</taxon>
        <taxon>Epsilonproteobacteria</taxon>
        <taxon>Campylobacterales</taxon>
        <taxon>Arcobacteraceae</taxon>
        <taxon>Malaciobacter</taxon>
    </lineage>
</organism>
<accession>A0AAX2AG48</accession>
<keyword evidence="2" id="KW-1185">Reference proteome</keyword>
<proteinExistence type="predicted"/>
<reference evidence="1 2" key="1">
    <citation type="submission" date="2017-09" db="EMBL/GenBank/DDBJ databases">
        <title>Genomics of the genus Arcobacter.</title>
        <authorList>
            <person name="Perez-Cataluna A."/>
            <person name="Figueras M.J."/>
            <person name="Salas-Masso N."/>
        </authorList>
    </citation>
    <scope>NUCLEOTIDE SEQUENCE [LARGE SCALE GENOMIC DNA]</scope>
    <source>
        <strain evidence="1 2">CECT 7386</strain>
    </source>
</reference>
<protein>
    <recommendedName>
        <fullName evidence="3">DUF721 domain-containing protein</fullName>
    </recommendedName>
</protein>
<dbReference type="AlphaFoldDB" id="A0AAX2AG48"/>
<gene>
    <name evidence="1" type="ORF">CP985_08895</name>
</gene>
<name>A0AAX2AG48_9BACT</name>
<dbReference type="Proteomes" id="UP000290092">
    <property type="component" value="Unassembled WGS sequence"/>
</dbReference>
<evidence type="ECO:0008006" key="3">
    <source>
        <dbReference type="Google" id="ProtNLM"/>
    </source>
</evidence>
<comment type="caution">
    <text evidence="1">The sequence shown here is derived from an EMBL/GenBank/DDBJ whole genome shotgun (WGS) entry which is preliminary data.</text>
</comment>
<dbReference type="EMBL" id="NXID01000030">
    <property type="protein sequence ID" value="RXK15357.1"/>
    <property type="molecule type" value="Genomic_DNA"/>
</dbReference>
<evidence type="ECO:0000313" key="2">
    <source>
        <dbReference type="Proteomes" id="UP000290092"/>
    </source>
</evidence>
<evidence type="ECO:0000313" key="1">
    <source>
        <dbReference type="EMBL" id="RXK15357.1"/>
    </source>
</evidence>